<dbReference type="Pfam" id="PF10415">
    <property type="entry name" value="FumaraseC_C"/>
    <property type="match status" value="1"/>
</dbReference>
<evidence type="ECO:0000256" key="5">
    <source>
        <dbReference type="ARBA" id="ARBA00023239"/>
    </source>
</evidence>
<evidence type="ECO:0000256" key="1">
    <source>
        <dbReference type="ARBA" id="ARBA00009084"/>
    </source>
</evidence>
<sequence length="464" mass="49928">MADSQQFRQEHDTMGVVNVPINALYTAQTQRAVENFPFGHPFQPRLLTSLAQLKKACATANNELGLLPEDMMDAIHDAANTIVQDFDTYKDQFPISIFQTGSGTSTNMNMNEVLATLATRKLEKKVHPNDHINMSQSSNDVIPTSISIAAYLEASENLLPAMEHLVAVIKKKASGLERVVVTGRTHLMDAMPITLAQELGGWASQIAKNIERVKSALLRVRLLAIGGTAVGTGVNAHPEFGKKVCKILSNQLHAPFEQNDNLFEALSAPDSIVELSSQLKVLATSLTKISNDLRWMNSGPIAGIGEIELPALQPGSSIMPGKINPVIPEAVTMVCAQVIGNDVTATIAGQSGSFQLNVMLPVLANSVLESLHLLSHACRLLADKAIAGFTVNEQRVAELVGRNPILVTALNPIVGYEMGAKIAKTAYKEGKSVKDVAMEFTQLSAEELDKHLDPYKLTAGGIAD</sequence>
<keyword evidence="5" id="KW-0456">Lyase</keyword>
<dbReference type="Gene3D" id="1.10.275.10">
    <property type="entry name" value="Fumarase/aspartase (N-terminal domain)"/>
    <property type="match status" value="1"/>
</dbReference>
<dbReference type="EC" id="4.2.1.2" evidence="2"/>
<dbReference type="PANTHER" id="PTHR11444">
    <property type="entry name" value="ASPARTATEAMMONIA/ARGININOSUCCINATE/ADENYLOSUCCINATE LYASE"/>
    <property type="match status" value="1"/>
</dbReference>
<dbReference type="AlphaFoldDB" id="A0A8K1FLL2"/>
<gene>
    <name evidence="8" type="ORF">Poli38472_005838</name>
</gene>
<dbReference type="InterPro" id="IPR020557">
    <property type="entry name" value="Fumarate_lyase_CS"/>
</dbReference>
<evidence type="ECO:0000256" key="2">
    <source>
        <dbReference type="ARBA" id="ARBA00012921"/>
    </source>
</evidence>
<protein>
    <recommendedName>
        <fullName evidence="2">fumarate hydratase</fullName>
        <ecNumber evidence="2">4.2.1.2</ecNumber>
    </recommendedName>
</protein>
<organism evidence="8 9">
    <name type="scientific">Pythium oligandrum</name>
    <name type="common">Mycoparasitic fungus</name>
    <dbReference type="NCBI Taxonomy" id="41045"/>
    <lineage>
        <taxon>Eukaryota</taxon>
        <taxon>Sar</taxon>
        <taxon>Stramenopiles</taxon>
        <taxon>Oomycota</taxon>
        <taxon>Peronosporomycetes</taxon>
        <taxon>Pythiales</taxon>
        <taxon>Pythiaceae</taxon>
        <taxon>Pythium</taxon>
    </lineage>
</organism>
<dbReference type="GO" id="GO:0006099">
    <property type="term" value="P:tricarboxylic acid cycle"/>
    <property type="evidence" value="ECO:0007669"/>
    <property type="project" value="UniProtKB-KW"/>
</dbReference>
<accession>A0A8K1FLL2</accession>
<dbReference type="Gene3D" id="1.20.200.10">
    <property type="entry name" value="Fumarase/aspartase (Central domain)"/>
    <property type="match status" value="1"/>
</dbReference>
<dbReference type="SUPFAM" id="SSF48557">
    <property type="entry name" value="L-aspartase-like"/>
    <property type="match status" value="1"/>
</dbReference>
<reference evidence="8" key="1">
    <citation type="submission" date="2019-03" db="EMBL/GenBank/DDBJ databases">
        <title>Long read genome sequence of the mycoparasitic Pythium oligandrum ATCC 38472 isolated from sugarbeet rhizosphere.</title>
        <authorList>
            <person name="Gaulin E."/>
        </authorList>
    </citation>
    <scope>NUCLEOTIDE SEQUENCE</scope>
    <source>
        <strain evidence="8">ATCC 38472_TT</strain>
    </source>
</reference>
<dbReference type="FunFam" id="1.20.200.10:FF:000001">
    <property type="entry name" value="Fumarate hydratase, mitochondrial"/>
    <property type="match status" value="1"/>
</dbReference>
<dbReference type="GO" id="GO:0004333">
    <property type="term" value="F:fumarate hydratase activity"/>
    <property type="evidence" value="ECO:0007669"/>
    <property type="project" value="UniProtKB-EC"/>
</dbReference>
<dbReference type="InterPro" id="IPR005677">
    <property type="entry name" value="Fum_hydII"/>
</dbReference>
<evidence type="ECO:0000256" key="4">
    <source>
        <dbReference type="ARBA" id="ARBA00022532"/>
    </source>
</evidence>
<dbReference type="NCBIfam" id="NF008909">
    <property type="entry name" value="PRK12273.1"/>
    <property type="match status" value="1"/>
</dbReference>
<evidence type="ECO:0000313" key="8">
    <source>
        <dbReference type="EMBL" id="TMW68370.1"/>
    </source>
</evidence>
<dbReference type="InterPro" id="IPR008948">
    <property type="entry name" value="L-Aspartase-like"/>
</dbReference>
<dbReference type="PRINTS" id="PR00145">
    <property type="entry name" value="ARGSUCLYASE"/>
</dbReference>
<dbReference type="FunFam" id="1.10.40.30:FF:000002">
    <property type="entry name" value="Fumarate hydratase class II"/>
    <property type="match status" value="1"/>
</dbReference>
<dbReference type="GO" id="GO:0006106">
    <property type="term" value="P:fumarate metabolic process"/>
    <property type="evidence" value="ECO:0007669"/>
    <property type="project" value="InterPro"/>
</dbReference>
<dbReference type="InterPro" id="IPR000362">
    <property type="entry name" value="Fumarate_lyase_fam"/>
</dbReference>
<evidence type="ECO:0000259" key="6">
    <source>
        <dbReference type="Pfam" id="PF00206"/>
    </source>
</evidence>
<dbReference type="PANTHER" id="PTHR11444:SF22">
    <property type="entry name" value="FUMARATE HYDRATASE CLASS II"/>
    <property type="match status" value="1"/>
</dbReference>
<dbReference type="EMBL" id="SPLM01000002">
    <property type="protein sequence ID" value="TMW68370.1"/>
    <property type="molecule type" value="Genomic_DNA"/>
</dbReference>
<keyword evidence="4" id="KW-0816">Tricarboxylic acid cycle</keyword>
<keyword evidence="3" id="KW-0963">Cytoplasm</keyword>
<evidence type="ECO:0000259" key="7">
    <source>
        <dbReference type="Pfam" id="PF10415"/>
    </source>
</evidence>
<name>A0A8K1FLL2_PYTOL</name>
<dbReference type="CDD" id="cd01362">
    <property type="entry name" value="Fumarase_classII"/>
    <property type="match status" value="1"/>
</dbReference>
<feature type="domain" description="Fumarase C C-terminal" evidence="7">
    <location>
        <begin position="406"/>
        <end position="458"/>
    </location>
</feature>
<keyword evidence="9" id="KW-1185">Reference proteome</keyword>
<dbReference type="OrthoDB" id="1738025at2759"/>
<dbReference type="InterPro" id="IPR018951">
    <property type="entry name" value="Fumarase_C_C"/>
</dbReference>
<dbReference type="PRINTS" id="PR00149">
    <property type="entry name" value="FUMRATELYASE"/>
</dbReference>
<dbReference type="Proteomes" id="UP000794436">
    <property type="component" value="Unassembled WGS sequence"/>
</dbReference>
<comment type="caution">
    <text evidence="8">The sequence shown here is derived from an EMBL/GenBank/DDBJ whole genome shotgun (WGS) entry which is preliminary data.</text>
</comment>
<dbReference type="PROSITE" id="PS00163">
    <property type="entry name" value="FUMARATE_LYASES"/>
    <property type="match status" value="1"/>
</dbReference>
<dbReference type="Pfam" id="PF00206">
    <property type="entry name" value="Lyase_1"/>
    <property type="match status" value="1"/>
</dbReference>
<feature type="domain" description="Fumarate lyase N-terminal" evidence="6">
    <location>
        <begin position="17"/>
        <end position="340"/>
    </location>
</feature>
<dbReference type="Gene3D" id="1.10.40.30">
    <property type="entry name" value="Fumarase/aspartase (C-terminal domain)"/>
    <property type="match status" value="1"/>
</dbReference>
<proteinExistence type="inferred from homology"/>
<evidence type="ECO:0000256" key="3">
    <source>
        <dbReference type="ARBA" id="ARBA00022490"/>
    </source>
</evidence>
<dbReference type="InterPro" id="IPR022761">
    <property type="entry name" value="Fumarate_lyase_N"/>
</dbReference>
<evidence type="ECO:0000313" key="9">
    <source>
        <dbReference type="Proteomes" id="UP000794436"/>
    </source>
</evidence>
<dbReference type="HAMAP" id="MF_00743">
    <property type="entry name" value="FumaraseC"/>
    <property type="match status" value="1"/>
</dbReference>
<comment type="similarity">
    <text evidence="1">Belongs to the class-II fumarase/aspartase family. Fumarase subfamily.</text>
</comment>
<dbReference type="InterPro" id="IPR024083">
    <property type="entry name" value="Fumarase/histidase_N"/>
</dbReference>